<dbReference type="InterPro" id="IPR026306">
    <property type="entry name" value="RSBN1/Dpy-2/CEP530"/>
</dbReference>
<feature type="compositionally biased region" description="Basic and acidic residues" evidence="2">
    <location>
        <begin position="327"/>
        <end position="341"/>
    </location>
</feature>
<name>A0ABD2BVC4_VESMC</name>
<feature type="compositionally biased region" description="Low complexity" evidence="2">
    <location>
        <begin position="1391"/>
        <end position="1419"/>
    </location>
</feature>
<feature type="region of interest" description="Disordered" evidence="2">
    <location>
        <begin position="802"/>
        <end position="1001"/>
    </location>
</feature>
<feature type="compositionally biased region" description="Polar residues" evidence="2">
    <location>
        <begin position="208"/>
        <end position="227"/>
    </location>
</feature>
<dbReference type="Proteomes" id="UP001607303">
    <property type="component" value="Unassembled WGS sequence"/>
</dbReference>
<evidence type="ECO:0008006" key="5">
    <source>
        <dbReference type="Google" id="ProtNLM"/>
    </source>
</evidence>
<feature type="region of interest" description="Disordered" evidence="2">
    <location>
        <begin position="1164"/>
        <end position="1419"/>
    </location>
</feature>
<evidence type="ECO:0000313" key="3">
    <source>
        <dbReference type="EMBL" id="KAL2736723.1"/>
    </source>
</evidence>
<accession>A0ABD2BVC4</accession>
<feature type="compositionally biased region" description="Basic residues" evidence="2">
    <location>
        <begin position="1265"/>
        <end position="1275"/>
    </location>
</feature>
<feature type="compositionally biased region" description="Basic and acidic residues" evidence="2">
    <location>
        <begin position="373"/>
        <end position="390"/>
    </location>
</feature>
<feature type="compositionally biased region" description="Low complexity" evidence="2">
    <location>
        <begin position="1190"/>
        <end position="1205"/>
    </location>
</feature>
<evidence type="ECO:0000256" key="2">
    <source>
        <dbReference type="SAM" id="MobiDB-lite"/>
    </source>
</evidence>
<reference evidence="3 4" key="1">
    <citation type="journal article" date="2024" name="Ann. Entomol. Soc. Am.">
        <title>Genomic analyses of the southern and eastern yellowjacket wasps (Hymenoptera: Vespidae) reveal evolutionary signatures of social life.</title>
        <authorList>
            <person name="Catto M.A."/>
            <person name="Caine P.B."/>
            <person name="Orr S.E."/>
            <person name="Hunt B.G."/>
            <person name="Goodisman M.A.D."/>
        </authorList>
    </citation>
    <scope>NUCLEOTIDE SEQUENCE [LARGE SCALE GENOMIC DNA]</scope>
    <source>
        <strain evidence="3">232</strain>
        <tissue evidence="3">Head and thorax</tissue>
    </source>
</reference>
<dbReference type="PANTHER" id="PTHR13354:SF11">
    <property type="entry name" value="LYSINE-SPECIFIC DEMETHYLASE 9"/>
    <property type="match status" value="1"/>
</dbReference>
<feature type="compositionally biased region" description="Basic and acidic residues" evidence="2">
    <location>
        <begin position="928"/>
        <end position="950"/>
    </location>
</feature>
<feature type="compositionally biased region" description="Basic and acidic residues" evidence="2">
    <location>
        <begin position="1221"/>
        <end position="1251"/>
    </location>
</feature>
<feature type="compositionally biased region" description="Basic and acidic residues" evidence="2">
    <location>
        <begin position="1310"/>
        <end position="1325"/>
    </location>
</feature>
<comment type="caution">
    <text evidence="3">The sequence shown here is derived from an EMBL/GenBank/DDBJ whole genome shotgun (WGS) entry which is preliminary data.</text>
</comment>
<proteinExistence type="inferred from homology"/>
<feature type="region of interest" description="Disordered" evidence="2">
    <location>
        <begin position="327"/>
        <end position="393"/>
    </location>
</feature>
<sequence>MASENDTGIVSNERCDVNNTIQQVFEPLRGEISSAKALGTQWKNVNKEATDCSGDIGLNSNRTPTVFPTASSFNTNTDRHELQRNANTLSSSGDVQERANYKFIVSTTLHKLPSKPDSMSTQRNDLDSAACVPEKTDAYAVYSYRSSFKPYSLIHNPDQCNNELLRTAREPVQHIIHTDSTCGNSTILSTSMHALPAKLEGCLNFSNNTPQLGESPQSSGEVISSPRSPDYPPRVSNSPNSPDIMFPITMTSTHTSSNINIMDTAKYNEENTDTSTKINTELQSYQCCGKLEINDSENSVLQTKIKLEHGSTEENIQDTTIKTEIVEQKEESETIKSDWGNERIPTAVTNKTDSNTHPKPIEPVNASSSNSHSKVDSSSKDKRKEHSDRRHCSRCYRRSKIKRANIGVQCKRDRSILPLNTKTISLPLSKSTSDNLRLNLQTKNYKMLNSTGVKKTYPNGGATVVHMFQDEIDTLSSEQVEELAQEYFKVVFGEDENGNAHHVMGIVHNAAAYLPDLLDYMANNYPTLTVKNGVLGRSSDIETTTMVQYKEQVCKAYSNGTIRYGPLHQISLVGTVHEEVGGYFPDLLQKLEENPFLKLTMPWGPLSVVKMETPQESNDGPILWIRPGEQLVPTADINKSPYKRRRTGINELRNLQYLPRLSEAREYMFEDRTKAHADHVGHGLDRMTTAAVGVLKAVHGGQASEYNRVTKDVVAFYAGDFPELVEKLQLDLHEPPISQCVQWVEDAKLNQLRRQGIRYARINLYDNDIYFLPRNIIHQFRTVSAVSSIAWHVRLKQYYPESQHNSSIRHSRVINESTHRIKEKKPLETVGIGDEQKENTNRQRLEQKLYSDSLEEKKAKERAAEYQGNLKKSDQHGKRKDDRKSRDHGRHSSVKRKDGEENNDTSANHFNDGKTTKSGASDQKSSGSKRDDKRSDKKHEIRHRNSDKSSHHSHSSSSSSNSSSKSNHSGDKKKYDCSGHKLDHHRSHHSRSSSSNNVSSKETILNVMEGRTSIKYGTTGSPLKDSKRHFSSSELCPPILESSNTETIVLENEVLNQRQLIAKTYATEVVDKALEIAIYKSKTDVDEVCQSLRIGVAEASKEVLDKIRKESFEIAEQRFKDDTTKLERYSQLLEMETVLAFTSKMECATENAVKALIEMAEDEAKERIKNEKPSESPAEDHTITENQVPTLTSTSSCSSVSMTTSPLMESEKYSSSSRVSNVEEKSLKSSDHHASIGESKRKYRDEKDSRSQRHKEKRDRDKRDRDRKKHRHRSPQSKSEHKTNETIKESSSKNVTSSIRDVSNSSKPADSTDVKESEKKLEKRKDSHHSHGRDGQKRSSSNRSNKDDTGSSHSHSTSSNHKRKSSSCSEHKEHKKLCTEKETISRTSEQTNINPSVPTTTTVTTPTETTSTNIVTSTT</sequence>
<keyword evidence="4" id="KW-1185">Reference proteome</keyword>
<feature type="compositionally biased region" description="Basic and acidic residues" evidence="2">
    <location>
        <begin position="968"/>
        <end position="981"/>
    </location>
</feature>
<evidence type="ECO:0000256" key="1">
    <source>
        <dbReference type="ARBA" id="ARBA00010560"/>
    </source>
</evidence>
<feature type="compositionally biased region" description="Basic residues" evidence="2">
    <location>
        <begin position="982"/>
        <end position="991"/>
    </location>
</feature>
<feature type="compositionally biased region" description="Basic and acidic residues" evidence="2">
    <location>
        <begin position="871"/>
        <end position="885"/>
    </location>
</feature>
<comment type="similarity">
    <text evidence="1">Belongs to the round spermatid basic protein 1 family.</text>
</comment>
<evidence type="ECO:0000313" key="4">
    <source>
        <dbReference type="Proteomes" id="UP001607303"/>
    </source>
</evidence>
<protein>
    <recommendedName>
        <fullName evidence="5">Round spermatid basic protein 1-like protein</fullName>
    </recommendedName>
</protein>
<feature type="region of interest" description="Disordered" evidence="2">
    <location>
        <begin position="208"/>
        <end position="243"/>
    </location>
</feature>
<gene>
    <name evidence="3" type="ORF">V1477_013232</name>
</gene>
<feature type="compositionally biased region" description="Basic and acidic residues" evidence="2">
    <location>
        <begin position="1278"/>
        <end position="1291"/>
    </location>
</feature>
<feature type="compositionally biased region" description="Basic and acidic residues" evidence="2">
    <location>
        <begin position="817"/>
        <end position="827"/>
    </location>
</feature>
<feature type="compositionally biased region" description="Polar residues" evidence="2">
    <location>
        <begin position="1292"/>
        <end position="1309"/>
    </location>
</feature>
<dbReference type="PANTHER" id="PTHR13354">
    <property type="entry name" value="ROUND SPERMATID BASIC PROTEIN 1"/>
    <property type="match status" value="1"/>
</dbReference>
<dbReference type="EMBL" id="JAYRBN010000066">
    <property type="protein sequence ID" value="KAL2736723.1"/>
    <property type="molecule type" value="Genomic_DNA"/>
</dbReference>
<feature type="compositionally biased region" description="Low complexity" evidence="2">
    <location>
        <begin position="955"/>
        <end position="967"/>
    </location>
</feature>
<feature type="compositionally biased region" description="Basic and acidic residues" evidence="2">
    <location>
        <begin position="1164"/>
        <end position="1183"/>
    </location>
</feature>
<organism evidence="3 4">
    <name type="scientific">Vespula maculifrons</name>
    <name type="common">Eastern yellow jacket</name>
    <name type="synonym">Wasp</name>
    <dbReference type="NCBI Taxonomy" id="7453"/>
    <lineage>
        <taxon>Eukaryota</taxon>
        <taxon>Metazoa</taxon>
        <taxon>Ecdysozoa</taxon>
        <taxon>Arthropoda</taxon>
        <taxon>Hexapoda</taxon>
        <taxon>Insecta</taxon>
        <taxon>Pterygota</taxon>
        <taxon>Neoptera</taxon>
        <taxon>Endopterygota</taxon>
        <taxon>Hymenoptera</taxon>
        <taxon>Apocrita</taxon>
        <taxon>Aculeata</taxon>
        <taxon>Vespoidea</taxon>
        <taxon>Vespidae</taxon>
        <taxon>Vespinae</taxon>
        <taxon>Vespula</taxon>
    </lineage>
</organism>
<feature type="compositionally biased region" description="Basic and acidic residues" evidence="2">
    <location>
        <begin position="834"/>
        <end position="864"/>
    </location>
</feature>
<feature type="compositionally biased region" description="Basic and acidic residues" evidence="2">
    <location>
        <begin position="1369"/>
        <end position="1384"/>
    </location>
</feature>